<dbReference type="EMBL" id="NAJM01000022">
    <property type="protein sequence ID" value="RVX70655.1"/>
    <property type="molecule type" value="Genomic_DNA"/>
</dbReference>
<dbReference type="OrthoDB" id="10298737at2759"/>
<evidence type="ECO:0000313" key="3">
    <source>
        <dbReference type="Proteomes" id="UP000288859"/>
    </source>
</evidence>
<dbReference type="Proteomes" id="UP000288859">
    <property type="component" value="Unassembled WGS sequence"/>
</dbReference>
<dbReference type="AlphaFoldDB" id="A0A438N4K0"/>
<accession>A0A438N4K0</accession>
<evidence type="ECO:0000256" key="1">
    <source>
        <dbReference type="SAM" id="SignalP"/>
    </source>
</evidence>
<name>A0A438N4K0_EXOME</name>
<keyword evidence="1" id="KW-0732">Signal</keyword>
<dbReference type="VEuPathDB" id="FungiDB:PV10_09005"/>
<proteinExistence type="predicted"/>
<gene>
    <name evidence="2" type="ORF">B0A52_05307</name>
</gene>
<feature type="signal peptide" evidence="1">
    <location>
        <begin position="1"/>
        <end position="25"/>
    </location>
</feature>
<sequence>MKPFSFISAFVVLLLSMTISTKGLGLRSPAVKPFIFKLKPAIKNPGCIGAETTKISIKSSPKNGVVLHTACRIISDLISNNGGSPKVDVIFICGNGHGDISTPDFKLDISYAKGFHVTGYDQVLDMSVSGTQEIPAHLTITQGPHHIPAVERVRILIGAKVNVKKKTVKYEYISCA</sequence>
<comment type="caution">
    <text evidence="2">The sequence shown here is derived from an EMBL/GenBank/DDBJ whole genome shotgun (WGS) entry which is preliminary data.</text>
</comment>
<evidence type="ECO:0000313" key="2">
    <source>
        <dbReference type="EMBL" id="RVX70655.1"/>
    </source>
</evidence>
<reference evidence="2 3" key="1">
    <citation type="submission" date="2017-03" db="EMBL/GenBank/DDBJ databases">
        <title>Genomes of endolithic fungi from Antarctica.</title>
        <authorList>
            <person name="Coleine C."/>
            <person name="Masonjones S."/>
            <person name="Stajich J.E."/>
        </authorList>
    </citation>
    <scope>NUCLEOTIDE SEQUENCE [LARGE SCALE GENOMIC DNA]</scope>
    <source>
        <strain evidence="2 3">CCFEE 6314</strain>
    </source>
</reference>
<organism evidence="2 3">
    <name type="scientific">Exophiala mesophila</name>
    <name type="common">Black yeast-like fungus</name>
    <dbReference type="NCBI Taxonomy" id="212818"/>
    <lineage>
        <taxon>Eukaryota</taxon>
        <taxon>Fungi</taxon>
        <taxon>Dikarya</taxon>
        <taxon>Ascomycota</taxon>
        <taxon>Pezizomycotina</taxon>
        <taxon>Eurotiomycetes</taxon>
        <taxon>Chaetothyriomycetidae</taxon>
        <taxon>Chaetothyriales</taxon>
        <taxon>Herpotrichiellaceae</taxon>
        <taxon>Exophiala</taxon>
    </lineage>
</organism>
<protein>
    <submittedName>
        <fullName evidence="2">Uncharacterized protein</fullName>
    </submittedName>
</protein>
<feature type="chain" id="PRO_5019482758" evidence="1">
    <location>
        <begin position="26"/>
        <end position="176"/>
    </location>
</feature>